<feature type="compositionally biased region" description="Basic residues" evidence="1">
    <location>
        <begin position="88"/>
        <end position="98"/>
    </location>
</feature>
<accession>A0ABR2HNZ2</accession>
<proteinExistence type="predicted"/>
<evidence type="ECO:0000313" key="2">
    <source>
        <dbReference type="EMBL" id="KAK8850227.1"/>
    </source>
</evidence>
<organism evidence="2 3">
    <name type="scientific">Tritrichomonas musculus</name>
    <dbReference type="NCBI Taxonomy" id="1915356"/>
    <lineage>
        <taxon>Eukaryota</taxon>
        <taxon>Metamonada</taxon>
        <taxon>Parabasalia</taxon>
        <taxon>Tritrichomonadida</taxon>
        <taxon>Tritrichomonadidae</taxon>
        <taxon>Tritrichomonas</taxon>
    </lineage>
</organism>
<evidence type="ECO:0000256" key="1">
    <source>
        <dbReference type="SAM" id="MobiDB-lite"/>
    </source>
</evidence>
<name>A0ABR2HNZ2_9EUKA</name>
<dbReference type="Proteomes" id="UP001470230">
    <property type="component" value="Unassembled WGS sequence"/>
</dbReference>
<evidence type="ECO:0000313" key="3">
    <source>
        <dbReference type="Proteomes" id="UP001470230"/>
    </source>
</evidence>
<protein>
    <submittedName>
        <fullName evidence="2">Uncharacterized protein</fullName>
    </submittedName>
</protein>
<feature type="region of interest" description="Disordered" evidence="1">
    <location>
        <begin position="74"/>
        <end position="98"/>
    </location>
</feature>
<reference evidence="2 3" key="1">
    <citation type="submission" date="2024-04" db="EMBL/GenBank/DDBJ databases">
        <title>Tritrichomonas musculus Genome.</title>
        <authorList>
            <person name="Alves-Ferreira E."/>
            <person name="Grigg M."/>
            <person name="Lorenzi H."/>
            <person name="Galac M."/>
        </authorList>
    </citation>
    <scope>NUCLEOTIDE SEQUENCE [LARGE SCALE GENOMIC DNA]</scope>
    <source>
        <strain evidence="2 3">EAF2021</strain>
    </source>
</reference>
<comment type="caution">
    <text evidence="2">The sequence shown here is derived from an EMBL/GenBank/DDBJ whole genome shotgun (WGS) entry which is preliminary data.</text>
</comment>
<sequence>MGLFKDFLKKAEKEVKKAIPKEIRNIVPKEIRHEIENEVKKAIPKKAKKVFDAADKATCTLEDIFKSADTLFEKHRNTSDSSNEPQRRNKAFRIRSRR</sequence>
<dbReference type="EMBL" id="JAPFFF010000024">
    <property type="protein sequence ID" value="KAK8850227.1"/>
    <property type="molecule type" value="Genomic_DNA"/>
</dbReference>
<keyword evidence="3" id="KW-1185">Reference proteome</keyword>
<gene>
    <name evidence="2" type="ORF">M9Y10_018352</name>
</gene>